<name>A0A0H1RD27_9HYPH</name>
<evidence type="ECO:0000313" key="1">
    <source>
        <dbReference type="EMBL" id="KLK90497.1"/>
    </source>
</evidence>
<dbReference type="AlphaFoldDB" id="A0A0H1RD27"/>
<dbReference type="STRING" id="1225564.AA309_25470"/>
<evidence type="ECO:0000313" key="2">
    <source>
        <dbReference type="Proteomes" id="UP000035489"/>
    </source>
</evidence>
<gene>
    <name evidence="1" type="ORF">AA309_25470</name>
</gene>
<evidence type="ECO:0008006" key="3">
    <source>
        <dbReference type="Google" id="ProtNLM"/>
    </source>
</evidence>
<comment type="caution">
    <text evidence="1">The sequence shown here is derived from an EMBL/GenBank/DDBJ whole genome shotgun (WGS) entry which is preliminary data.</text>
</comment>
<keyword evidence="2" id="KW-1185">Reference proteome</keyword>
<dbReference type="EMBL" id="LCYG01000083">
    <property type="protein sequence ID" value="KLK90497.1"/>
    <property type="molecule type" value="Genomic_DNA"/>
</dbReference>
<sequence length="89" mass="9697">MSVRLDGTIIVLEGICRVDDAEPLLRWLQADPGRIIDLSDAEHLHAAVLQVLMALKPGLRGAAKDAFLRDWITPALSDRKPVSMAPQTG</sequence>
<reference evidence="1 2" key="1">
    <citation type="submission" date="2015-05" db="EMBL/GenBank/DDBJ databases">
        <title>Draft genome sequence of Microvirga vignae strain BR3299, a novel nitrogen fixing bacteria isolated from Brazil semi-aired region.</title>
        <authorList>
            <person name="Zilli J.E."/>
            <person name="Passos S.R."/>
            <person name="Leite J."/>
            <person name="Baldani J.I."/>
            <person name="Xavier G.R."/>
            <person name="Rumjaneck N.G."/>
            <person name="Simoes-Araujo J.L."/>
        </authorList>
    </citation>
    <scope>NUCLEOTIDE SEQUENCE [LARGE SCALE GENOMIC DNA]</scope>
    <source>
        <strain evidence="1 2">BR3299</strain>
    </source>
</reference>
<dbReference type="PATRIC" id="fig|1225564.3.peg.6653"/>
<protein>
    <recommendedName>
        <fullName evidence="3">STAS domain-containing protein</fullName>
    </recommendedName>
</protein>
<organism evidence="1 2">
    <name type="scientific">Microvirga vignae</name>
    <dbReference type="NCBI Taxonomy" id="1225564"/>
    <lineage>
        <taxon>Bacteria</taxon>
        <taxon>Pseudomonadati</taxon>
        <taxon>Pseudomonadota</taxon>
        <taxon>Alphaproteobacteria</taxon>
        <taxon>Hyphomicrobiales</taxon>
        <taxon>Methylobacteriaceae</taxon>
        <taxon>Microvirga</taxon>
    </lineage>
</organism>
<accession>A0A0H1RD27</accession>
<dbReference type="Proteomes" id="UP000035489">
    <property type="component" value="Unassembled WGS sequence"/>
</dbReference>
<proteinExistence type="predicted"/>